<accession>W1NHM5</accession>
<protein>
    <submittedName>
        <fullName evidence="1">Uncharacterized protein</fullName>
    </submittedName>
</protein>
<organism evidence="1 2">
    <name type="scientific">Amborella trichopoda</name>
    <dbReference type="NCBI Taxonomy" id="13333"/>
    <lineage>
        <taxon>Eukaryota</taxon>
        <taxon>Viridiplantae</taxon>
        <taxon>Streptophyta</taxon>
        <taxon>Embryophyta</taxon>
        <taxon>Tracheophyta</taxon>
        <taxon>Spermatophyta</taxon>
        <taxon>Magnoliopsida</taxon>
        <taxon>Amborellales</taxon>
        <taxon>Amborellaceae</taxon>
        <taxon>Amborella</taxon>
    </lineage>
</organism>
<name>W1NHM5_AMBTC</name>
<gene>
    <name evidence="1" type="ORF">AMTR_s00011p00229370</name>
</gene>
<sequence length="125" mass="14029">MPHKYSTYLAPIRIEVTFFFSTWPLDFESDASLTQTTSEEDEPESSTSITSYDTDVVASVGRVPAPSMSVPWGCSLRPPLFEVRPPTTPENMALAVPSPNIFSRLWQYSSTTFLQYFFAQSLACK</sequence>
<evidence type="ECO:0000313" key="2">
    <source>
        <dbReference type="Proteomes" id="UP000017836"/>
    </source>
</evidence>
<dbReference type="HOGENOM" id="CLU_1995674_0_0_1"/>
<evidence type="ECO:0000313" key="1">
    <source>
        <dbReference type="EMBL" id="ERM94684.1"/>
    </source>
</evidence>
<reference evidence="2" key="1">
    <citation type="journal article" date="2013" name="Science">
        <title>The Amborella genome and the evolution of flowering plants.</title>
        <authorList>
            <consortium name="Amborella Genome Project"/>
        </authorList>
    </citation>
    <scope>NUCLEOTIDE SEQUENCE [LARGE SCALE GENOMIC DNA]</scope>
</reference>
<dbReference type="Proteomes" id="UP000017836">
    <property type="component" value="Unassembled WGS sequence"/>
</dbReference>
<keyword evidence="2" id="KW-1185">Reference proteome</keyword>
<dbReference type="AlphaFoldDB" id="W1NHM5"/>
<dbReference type="Gramene" id="ERM94684">
    <property type="protein sequence ID" value="ERM94684"/>
    <property type="gene ID" value="AMTR_s00011p00229370"/>
</dbReference>
<proteinExistence type="predicted"/>
<dbReference type="EMBL" id="KI397507">
    <property type="protein sequence ID" value="ERM94684.1"/>
    <property type="molecule type" value="Genomic_DNA"/>
</dbReference>